<feature type="region of interest" description="Disordered" evidence="1">
    <location>
        <begin position="193"/>
        <end position="213"/>
    </location>
</feature>
<dbReference type="PANTHER" id="PTHR38104:SF1">
    <property type="entry name" value="ANTI-SIGMA-E FACTOR RSEA"/>
    <property type="match status" value="1"/>
</dbReference>
<feature type="domain" description="Anti sigma-E protein RseA N-terminal" evidence="3">
    <location>
        <begin position="14"/>
        <end position="94"/>
    </location>
</feature>
<dbReference type="PANTHER" id="PTHR38104">
    <property type="match status" value="1"/>
</dbReference>
<comment type="caution">
    <text evidence="4">The sequence shown here is derived from an EMBL/GenBank/DDBJ whole genome shotgun (WGS) entry which is preliminary data.</text>
</comment>
<dbReference type="Gene3D" id="1.10.10.880">
    <property type="entry name" value="Anti sigma-E protein RseA, N-terminal domain"/>
    <property type="match status" value="1"/>
</dbReference>
<dbReference type="InterPro" id="IPR052383">
    <property type="entry name" value="Anti-sigma-E_RseA-like"/>
</dbReference>
<organism evidence="4 5">
    <name type="scientific">Sphaerotilus montanus</name>
    <dbReference type="NCBI Taxonomy" id="522889"/>
    <lineage>
        <taxon>Bacteria</taxon>
        <taxon>Pseudomonadati</taxon>
        <taxon>Pseudomonadota</taxon>
        <taxon>Betaproteobacteria</taxon>
        <taxon>Burkholderiales</taxon>
        <taxon>Sphaerotilaceae</taxon>
        <taxon>Sphaerotilus</taxon>
    </lineage>
</organism>
<reference evidence="4 5" key="1">
    <citation type="submission" date="2020-07" db="EMBL/GenBank/DDBJ databases">
        <title>Genomic Encyclopedia of Archaeal and Bacterial Type Strains, Phase II (KMG-II): from individual species to whole genera.</title>
        <authorList>
            <person name="Goeker M."/>
        </authorList>
    </citation>
    <scope>NUCLEOTIDE SEQUENCE [LARGE SCALE GENOMIC DNA]</scope>
    <source>
        <strain evidence="4 5">DSM 21226</strain>
    </source>
</reference>
<sequence length="213" mass="23038">MIEPDLPEDRTRAREQLSSLMDGDAAAESVARACRQWRQDADTRAQWHTYHLIGDVLRSEDLSQRSVGDADFLRGVRERLAQEPIVLAPTPVQATAGVAGDTVVAERIAQAGGSRRSRFHLRRWVAPVGMAAGVALVAGAVLVTRPGNGLSDLTMASVTRVEPIQVPLDPKAPMTDTELVRYLDAHQQFPGTPALGPAPGFLRSATYEPTPSR</sequence>
<name>A0A7Y9U5P6_9BURK</name>
<evidence type="ECO:0000313" key="5">
    <source>
        <dbReference type="Proteomes" id="UP000518288"/>
    </source>
</evidence>
<dbReference type="EMBL" id="JACCFH010000001">
    <property type="protein sequence ID" value="NYG31886.1"/>
    <property type="molecule type" value="Genomic_DNA"/>
</dbReference>
<dbReference type="Pfam" id="PF03872">
    <property type="entry name" value="RseA_N"/>
    <property type="match status" value="1"/>
</dbReference>
<evidence type="ECO:0000259" key="3">
    <source>
        <dbReference type="Pfam" id="PF03872"/>
    </source>
</evidence>
<keyword evidence="5" id="KW-1185">Reference proteome</keyword>
<dbReference type="GO" id="GO:0016989">
    <property type="term" value="F:sigma factor antagonist activity"/>
    <property type="evidence" value="ECO:0007669"/>
    <property type="project" value="InterPro"/>
</dbReference>
<evidence type="ECO:0000256" key="1">
    <source>
        <dbReference type="SAM" id="MobiDB-lite"/>
    </source>
</evidence>
<dbReference type="SUPFAM" id="SSF89069">
    <property type="entry name" value="N-terminal, cytoplasmic domain of anti-sigmaE factor RseA"/>
    <property type="match status" value="1"/>
</dbReference>
<protein>
    <submittedName>
        <fullName evidence="4">Sigma-E factor negative regulatory protein RseA</fullName>
    </submittedName>
</protein>
<accession>A0A7Y9U5P6</accession>
<keyword evidence="2" id="KW-1133">Transmembrane helix</keyword>
<keyword evidence="2" id="KW-0812">Transmembrane</keyword>
<dbReference type="CDD" id="cd16328">
    <property type="entry name" value="RseA_N"/>
    <property type="match status" value="1"/>
</dbReference>
<proteinExistence type="predicted"/>
<feature type="transmembrane region" description="Helical" evidence="2">
    <location>
        <begin position="124"/>
        <end position="143"/>
    </location>
</feature>
<dbReference type="InterPro" id="IPR005572">
    <property type="entry name" value="Anti-sigma_E_RseA_N"/>
</dbReference>
<keyword evidence="2" id="KW-0472">Membrane</keyword>
<dbReference type="InterPro" id="IPR036147">
    <property type="entry name" value="Anti-sigma_E_RseA_N_sf"/>
</dbReference>
<gene>
    <name evidence="4" type="ORF">BDD16_000872</name>
</gene>
<dbReference type="RefSeq" id="WP_179632836.1">
    <property type="nucleotide sequence ID" value="NZ_JACCFH010000001.1"/>
</dbReference>
<dbReference type="AlphaFoldDB" id="A0A7Y9U5P6"/>
<evidence type="ECO:0000313" key="4">
    <source>
        <dbReference type="EMBL" id="NYG31886.1"/>
    </source>
</evidence>
<evidence type="ECO:0000256" key="2">
    <source>
        <dbReference type="SAM" id="Phobius"/>
    </source>
</evidence>
<dbReference type="Proteomes" id="UP000518288">
    <property type="component" value="Unassembled WGS sequence"/>
</dbReference>